<protein>
    <submittedName>
        <fullName evidence="1">Uncharacterized protein</fullName>
    </submittedName>
</protein>
<reference evidence="1 2" key="1">
    <citation type="submission" date="2015-01" db="EMBL/GenBank/DDBJ databases">
        <title>Evolution of Trichinella species and genotypes.</title>
        <authorList>
            <person name="Korhonen P.K."/>
            <person name="Edoardo P."/>
            <person name="Giuseppe L.R."/>
            <person name="Gasser R.B."/>
        </authorList>
    </citation>
    <scope>NUCLEOTIDE SEQUENCE [LARGE SCALE GENOMIC DNA]</scope>
    <source>
        <strain evidence="1">ISS2496</strain>
    </source>
</reference>
<dbReference type="AlphaFoldDB" id="A0A0V0Z3Z6"/>
<organism evidence="1 2">
    <name type="scientific">Trichinella patagoniensis</name>
    <dbReference type="NCBI Taxonomy" id="990121"/>
    <lineage>
        <taxon>Eukaryota</taxon>
        <taxon>Metazoa</taxon>
        <taxon>Ecdysozoa</taxon>
        <taxon>Nematoda</taxon>
        <taxon>Enoplea</taxon>
        <taxon>Dorylaimia</taxon>
        <taxon>Trichinellida</taxon>
        <taxon>Trichinellidae</taxon>
        <taxon>Trichinella</taxon>
    </lineage>
</organism>
<evidence type="ECO:0000313" key="1">
    <source>
        <dbReference type="EMBL" id="KRY07255.1"/>
    </source>
</evidence>
<accession>A0A0V0Z3Z6</accession>
<dbReference type="Proteomes" id="UP000054783">
    <property type="component" value="Unassembled WGS sequence"/>
</dbReference>
<sequence length="125" mass="14018">MIGCGENVINSIWDAENDKIPKKNIGKKEVKFLGIEISLNGKPHFDLAPLEGTLEKIRKAPLSPHRNLPLCTLQSPQQLKTYQGSCFLSLKKGSQVNSWLHGACGMRSRDFISGLKLRFEIRSQK</sequence>
<comment type="caution">
    <text evidence="1">The sequence shown here is derived from an EMBL/GenBank/DDBJ whole genome shotgun (WGS) entry which is preliminary data.</text>
</comment>
<name>A0A0V0Z3Z6_9BILA</name>
<dbReference type="STRING" id="990121.A0A0V0Z3Z6"/>
<dbReference type="EMBL" id="JYDQ01000513">
    <property type="protein sequence ID" value="KRY07255.1"/>
    <property type="molecule type" value="Genomic_DNA"/>
</dbReference>
<gene>
    <name evidence="1" type="ORF">T12_12679</name>
</gene>
<proteinExistence type="predicted"/>
<evidence type="ECO:0000313" key="2">
    <source>
        <dbReference type="Proteomes" id="UP000054783"/>
    </source>
</evidence>
<keyword evidence="2" id="KW-1185">Reference proteome</keyword>